<comment type="subunit">
    <text evidence="3 8">Homodimer and heterodimers.</text>
</comment>
<accession>A0A7J0EV52</accession>
<evidence type="ECO:0000256" key="4">
    <source>
        <dbReference type="ARBA" id="ARBA00022475"/>
    </source>
</evidence>
<feature type="domain" description="Casparian strip membrane protein" evidence="9">
    <location>
        <begin position="9"/>
        <end position="99"/>
    </location>
</feature>
<name>A0A7J0EV52_9ERIC</name>
<proteinExistence type="inferred from homology"/>
<dbReference type="Pfam" id="PF04535">
    <property type="entry name" value="CASP_dom"/>
    <property type="match status" value="1"/>
</dbReference>
<evidence type="ECO:0000259" key="9">
    <source>
        <dbReference type="Pfam" id="PF04535"/>
    </source>
</evidence>
<dbReference type="AlphaFoldDB" id="A0A7J0EV52"/>
<keyword evidence="4 8" id="KW-1003">Cell membrane</keyword>
<evidence type="ECO:0000256" key="2">
    <source>
        <dbReference type="ARBA" id="ARBA00007651"/>
    </source>
</evidence>
<dbReference type="GO" id="GO:0005886">
    <property type="term" value="C:plasma membrane"/>
    <property type="evidence" value="ECO:0007669"/>
    <property type="project" value="UniProtKB-SubCell"/>
</dbReference>
<protein>
    <recommendedName>
        <fullName evidence="8">CASP-like protein</fullName>
    </recommendedName>
</protein>
<reference evidence="10 11" key="1">
    <citation type="submission" date="2019-07" db="EMBL/GenBank/DDBJ databases">
        <title>De Novo Assembly of kiwifruit Actinidia rufa.</title>
        <authorList>
            <person name="Sugita-Konishi S."/>
            <person name="Sato K."/>
            <person name="Mori E."/>
            <person name="Abe Y."/>
            <person name="Kisaki G."/>
            <person name="Hamano K."/>
            <person name="Suezawa K."/>
            <person name="Otani M."/>
            <person name="Fukuda T."/>
            <person name="Manabe T."/>
            <person name="Gomi K."/>
            <person name="Tabuchi M."/>
            <person name="Akimitsu K."/>
            <person name="Kataoka I."/>
        </authorList>
    </citation>
    <scope>NUCLEOTIDE SEQUENCE [LARGE SCALE GENOMIC DNA]</scope>
    <source>
        <strain evidence="11">cv. Fuchu</strain>
    </source>
</reference>
<keyword evidence="11" id="KW-1185">Reference proteome</keyword>
<comment type="subcellular location">
    <subcellularLocation>
        <location evidence="1 8">Cell membrane</location>
        <topology evidence="1 8">Multi-pass membrane protein</topology>
    </subcellularLocation>
</comment>
<organism evidence="10 11">
    <name type="scientific">Actinidia rufa</name>
    <dbReference type="NCBI Taxonomy" id="165716"/>
    <lineage>
        <taxon>Eukaryota</taxon>
        <taxon>Viridiplantae</taxon>
        <taxon>Streptophyta</taxon>
        <taxon>Embryophyta</taxon>
        <taxon>Tracheophyta</taxon>
        <taxon>Spermatophyta</taxon>
        <taxon>Magnoliopsida</taxon>
        <taxon>eudicotyledons</taxon>
        <taxon>Gunneridae</taxon>
        <taxon>Pentapetalae</taxon>
        <taxon>asterids</taxon>
        <taxon>Ericales</taxon>
        <taxon>Actinidiaceae</taxon>
        <taxon>Actinidia</taxon>
    </lineage>
</organism>
<comment type="caution">
    <text evidence="10">The sequence shown here is derived from an EMBL/GenBank/DDBJ whole genome shotgun (WGS) entry which is preliminary data.</text>
</comment>
<gene>
    <name evidence="10" type="ORF">Acr_07g0003130</name>
</gene>
<keyword evidence="7 8" id="KW-0472">Membrane</keyword>
<evidence type="ECO:0000313" key="11">
    <source>
        <dbReference type="Proteomes" id="UP000585474"/>
    </source>
</evidence>
<dbReference type="Proteomes" id="UP000585474">
    <property type="component" value="Unassembled WGS sequence"/>
</dbReference>
<evidence type="ECO:0000313" key="10">
    <source>
        <dbReference type="EMBL" id="GFY90116.1"/>
    </source>
</evidence>
<dbReference type="EMBL" id="BJWL01000007">
    <property type="protein sequence ID" value="GFY90116.1"/>
    <property type="molecule type" value="Genomic_DNA"/>
</dbReference>
<dbReference type="PANTHER" id="PTHR33573">
    <property type="entry name" value="CASP-LIKE PROTEIN 4A4"/>
    <property type="match status" value="1"/>
</dbReference>
<evidence type="ECO:0000256" key="8">
    <source>
        <dbReference type="RuleBase" id="RU361233"/>
    </source>
</evidence>
<evidence type="ECO:0000256" key="5">
    <source>
        <dbReference type="ARBA" id="ARBA00022692"/>
    </source>
</evidence>
<dbReference type="OrthoDB" id="685197at2759"/>
<feature type="transmembrane region" description="Helical" evidence="8">
    <location>
        <begin position="83"/>
        <end position="102"/>
    </location>
</feature>
<dbReference type="InterPro" id="IPR006702">
    <property type="entry name" value="CASP_dom"/>
</dbReference>
<keyword evidence="6 8" id="KW-1133">Transmembrane helix</keyword>
<sequence length="110" mass="12391">MIDLESPMAASIVLMATNTVKFDDGSQASWKDIIAYRYVIATAMVGFVYTALQIPFAIYYVCTEKRLTRNDCLPEFDFYGDKIMSFLLATGVGAGFAIGFEFKRLLKWLC</sequence>
<evidence type="ECO:0000256" key="6">
    <source>
        <dbReference type="ARBA" id="ARBA00022989"/>
    </source>
</evidence>
<comment type="similarity">
    <text evidence="2 8">Belongs to the Casparian strip membrane proteins (CASP) family.</text>
</comment>
<feature type="transmembrane region" description="Helical" evidence="8">
    <location>
        <begin position="38"/>
        <end position="61"/>
    </location>
</feature>
<evidence type="ECO:0000256" key="1">
    <source>
        <dbReference type="ARBA" id="ARBA00004651"/>
    </source>
</evidence>
<keyword evidence="5 8" id="KW-0812">Transmembrane</keyword>
<evidence type="ECO:0000256" key="7">
    <source>
        <dbReference type="ARBA" id="ARBA00023136"/>
    </source>
</evidence>
<evidence type="ECO:0000256" key="3">
    <source>
        <dbReference type="ARBA" id="ARBA00011489"/>
    </source>
</evidence>
<comment type="caution">
    <text evidence="8">Lacks conserved residue(s) required for the propagation of feature annotation.</text>
</comment>
<dbReference type="PANTHER" id="PTHR33573:SF17">
    <property type="entry name" value="CASP-LIKE PROTEIN 4D1"/>
    <property type="match status" value="1"/>
</dbReference>